<gene>
    <name evidence="5" type="ORF">QYM36_005394</name>
</gene>
<sequence>MKNRKVILAMVGLPARGKTYIAKNLSRYLKWIGFKTRIFNLGDYRRKLSGTCSNHTFFSIDNEHAVAIREKCCSEAMIDVCKWLGGDGEVAIFDATNTTRQRRAFLNSTLAEKMGYSLFFIESICDEQTIVESTVREIKSKNPDYRGKNKEEAYTDFMKRIDHYQQRYETLNEKQESYVRYLKTFNAGEKVVFYKPNNLIENKIINYLRSSHIRSRTIYLTRTGESELNFTRELGRNTRLSARGREYAQVLSKFINESDISDLKVLTSSATRSIQAAALIQAPKQQLKALNKMNWCEFDEATYVETKFPFPQDLTTKTGYRYQHDFTNGETYDDIIKRLEAVILQIEHEGNILVISHQKVLQCILAYFLDYSRNEIPNIQVPQNTLFKLTLSGYDYNLEHIPFDIPTIDTHEVEG</sequence>
<protein>
    <recommendedName>
        <fullName evidence="4">6-phosphofructo-2-kinase domain-containing protein</fullName>
    </recommendedName>
</protein>
<dbReference type="InterPro" id="IPR003094">
    <property type="entry name" value="6Pfruct_kin"/>
</dbReference>
<dbReference type="Gene3D" id="3.40.50.1240">
    <property type="entry name" value="Phosphoglycerate mutase-like"/>
    <property type="match status" value="1"/>
</dbReference>
<dbReference type="GO" id="GO:0003873">
    <property type="term" value="F:6-phosphofructo-2-kinase activity"/>
    <property type="evidence" value="ECO:0007669"/>
    <property type="project" value="InterPro"/>
</dbReference>
<dbReference type="Pfam" id="PF01591">
    <property type="entry name" value="6PF2K"/>
    <property type="match status" value="1"/>
</dbReference>
<dbReference type="GO" id="GO:0006000">
    <property type="term" value="P:fructose metabolic process"/>
    <property type="evidence" value="ECO:0007669"/>
    <property type="project" value="InterPro"/>
</dbReference>
<feature type="domain" description="6-phosphofructo-2-kinase" evidence="4">
    <location>
        <begin position="2"/>
        <end position="210"/>
    </location>
</feature>
<dbReference type="PANTHER" id="PTHR10606:SF44">
    <property type="entry name" value="6-PHOSPHOFRUCTO 2-KINASE_FRUCTOSE 2,6-BISPHOSPHATASE LONG FORM"/>
    <property type="match status" value="1"/>
</dbReference>
<dbReference type="InterPro" id="IPR029033">
    <property type="entry name" value="His_PPase_superfam"/>
</dbReference>
<dbReference type="Pfam" id="PF00300">
    <property type="entry name" value="His_Phos_1"/>
    <property type="match status" value="1"/>
</dbReference>
<dbReference type="GO" id="GO:0005829">
    <property type="term" value="C:cytosol"/>
    <property type="evidence" value="ECO:0007669"/>
    <property type="project" value="TreeGrafter"/>
</dbReference>
<keyword evidence="3" id="KW-0067">ATP-binding</keyword>
<keyword evidence="6" id="KW-1185">Reference proteome</keyword>
<evidence type="ECO:0000313" key="5">
    <source>
        <dbReference type="EMBL" id="KAK2719898.1"/>
    </source>
</evidence>
<dbReference type="InterPro" id="IPR013078">
    <property type="entry name" value="His_Pase_superF_clade-1"/>
</dbReference>
<dbReference type="GO" id="GO:0005524">
    <property type="term" value="F:ATP binding"/>
    <property type="evidence" value="ECO:0007669"/>
    <property type="project" value="UniProtKB-KW"/>
</dbReference>
<evidence type="ECO:0000256" key="2">
    <source>
        <dbReference type="ARBA" id="ARBA00022741"/>
    </source>
</evidence>
<dbReference type="Proteomes" id="UP001187531">
    <property type="component" value="Unassembled WGS sequence"/>
</dbReference>
<dbReference type="EMBL" id="JAVRJZ010000008">
    <property type="protein sequence ID" value="KAK2719898.1"/>
    <property type="molecule type" value="Genomic_DNA"/>
</dbReference>
<proteinExistence type="inferred from homology"/>
<evidence type="ECO:0000313" key="6">
    <source>
        <dbReference type="Proteomes" id="UP001187531"/>
    </source>
</evidence>
<dbReference type="InterPro" id="IPR027417">
    <property type="entry name" value="P-loop_NTPase"/>
</dbReference>
<organism evidence="5 6">
    <name type="scientific">Artemia franciscana</name>
    <name type="common">Brine shrimp</name>
    <name type="synonym">Artemia sanfranciscana</name>
    <dbReference type="NCBI Taxonomy" id="6661"/>
    <lineage>
        <taxon>Eukaryota</taxon>
        <taxon>Metazoa</taxon>
        <taxon>Ecdysozoa</taxon>
        <taxon>Arthropoda</taxon>
        <taxon>Crustacea</taxon>
        <taxon>Branchiopoda</taxon>
        <taxon>Anostraca</taxon>
        <taxon>Artemiidae</taxon>
        <taxon>Artemia</taxon>
    </lineage>
</organism>
<accession>A0AA88I2J4</accession>
<reference evidence="5" key="1">
    <citation type="submission" date="2023-07" db="EMBL/GenBank/DDBJ databases">
        <title>Chromosome-level genome assembly of Artemia franciscana.</title>
        <authorList>
            <person name="Jo E."/>
        </authorList>
    </citation>
    <scope>NUCLEOTIDE SEQUENCE</scope>
    <source>
        <tissue evidence="5">Whole body</tissue>
    </source>
</reference>
<dbReference type="Gene3D" id="3.40.50.300">
    <property type="entry name" value="P-loop containing nucleotide triphosphate hydrolases"/>
    <property type="match status" value="1"/>
</dbReference>
<evidence type="ECO:0000259" key="4">
    <source>
        <dbReference type="Pfam" id="PF01591"/>
    </source>
</evidence>
<dbReference type="PANTHER" id="PTHR10606">
    <property type="entry name" value="6-PHOSPHOFRUCTO-2-KINASE/FRUCTOSE-2,6-BISPHOSPHATASE"/>
    <property type="match status" value="1"/>
</dbReference>
<dbReference type="SUPFAM" id="SSF52540">
    <property type="entry name" value="P-loop containing nucleoside triphosphate hydrolases"/>
    <property type="match status" value="1"/>
</dbReference>
<comment type="similarity">
    <text evidence="1">In the C-terminal section; belongs to the phosphoglycerate mutase family.</text>
</comment>
<dbReference type="PRINTS" id="PR00991">
    <property type="entry name" value="6PFRUCTKNASE"/>
</dbReference>
<dbReference type="GO" id="GO:0006003">
    <property type="term" value="P:fructose 2,6-bisphosphate metabolic process"/>
    <property type="evidence" value="ECO:0007669"/>
    <property type="project" value="InterPro"/>
</dbReference>
<dbReference type="AlphaFoldDB" id="A0AA88I2J4"/>
<evidence type="ECO:0000256" key="1">
    <source>
        <dbReference type="ARBA" id="ARBA00008408"/>
    </source>
</evidence>
<dbReference type="CDD" id="cd07067">
    <property type="entry name" value="HP_PGM_like"/>
    <property type="match status" value="1"/>
</dbReference>
<dbReference type="SUPFAM" id="SSF53254">
    <property type="entry name" value="Phosphoglycerate mutase-like"/>
    <property type="match status" value="1"/>
</dbReference>
<dbReference type="PIRSF" id="PIRSF000709">
    <property type="entry name" value="6PFK_2-Ptase"/>
    <property type="match status" value="1"/>
</dbReference>
<comment type="caution">
    <text evidence="5">The sequence shown here is derived from an EMBL/GenBank/DDBJ whole genome shotgun (WGS) entry which is preliminary data.</text>
</comment>
<dbReference type="FunFam" id="3.40.50.300:FF:000644">
    <property type="entry name" value="GpmB, Fructose-2,6-bisphosphatase"/>
    <property type="match status" value="1"/>
</dbReference>
<keyword evidence="2" id="KW-0547">Nucleotide-binding</keyword>
<dbReference type="InterPro" id="IPR013079">
    <property type="entry name" value="6Phosfructo_kin"/>
</dbReference>
<evidence type="ECO:0000256" key="3">
    <source>
        <dbReference type="ARBA" id="ARBA00022840"/>
    </source>
</evidence>
<dbReference type="GO" id="GO:0004331">
    <property type="term" value="F:fructose-2,6-bisphosphate 2-phosphatase activity"/>
    <property type="evidence" value="ECO:0007669"/>
    <property type="project" value="TreeGrafter"/>
</dbReference>
<name>A0AA88I2J4_ARTSF</name>